<proteinExistence type="predicted"/>
<dbReference type="Proteomes" id="UP000472276">
    <property type="component" value="Unassembled WGS sequence"/>
</dbReference>
<reference evidence="4" key="1">
    <citation type="submission" date="2020-03" db="EMBL/GenBank/DDBJ databases">
        <title>Evolution of repeat sequences and sex chromosomes of tilapia species revealed by chromosome-level genomes.</title>
        <authorList>
            <person name="Xu L."/>
            <person name="Tao W."/>
            <person name="Wang D."/>
            <person name="Zhou Q."/>
        </authorList>
    </citation>
    <scope>NUCLEOTIDE SEQUENCE [LARGE SCALE GENOMIC DNA]</scope>
    <source>
        <strain evidence="4">Israel</strain>
    </source>
</reference>
<feature type="domain" description="UPAR/Ly6" evidence="2">
    <location>
        <begin position="20"/>
        <end position="105"/>
    </location>
</feature>
<dbReference type="InterPro" id="IPR045860">
    <property type="entry name" value="Snake_toxin-like_sf"/>
</dbReference>
<evidence type="ECO:0000313" key="3">
    <source>
        <dbReference type="Ensembl" id="ENSOABP00000067967.1"/>
    </source>
</evidence>
<dbReference type="Pfam" id="PF00021">
    <property type="entry name" value="UPAR_LY6"/>
    <property type="match status" value="1"/>
</dbReference>
<reference evidence="3" key="3">
    <citation type="submission" date="2025-09" db="UniProtKB">
        <authorList>
            <consortium name="Ensembl"/>
        </authorList>
    </citation>
    <scope>IDENTIFICATION</scope>
</reference>
<accession>A0AAZ1XK19</accession>
<reference evidence="3" key="2">
    <citation type="submission" date="2025-08" db="UniProtKB">
        <authorList>
            <consortium name="Ensembl"/>
        </authorList>
    </citation>
    <scope>IDENTIFICATION</scope>
</reference>
<protein>
    <recommendedName>
        <fullName evidence="2">UPAR/Ly6 domain-containing protein</fullName>
    </recommendedName>
</protein>
<dbReference type="Ensembl" id="ENSOABT00000067938.1">
    <property type="protein sequence ID" value="ENSOABP00000067967.1"/>
    <property type="gene ID" value="ENSOABG00000026913.1"/>
</dbReference>
<keyword evidence="1" id="KW-0732">Signal</keyword>
<gene>
    <name evidence="3" type="primary">CD164</name>
</gene>
<dbReference type="AlphaFoldDB" id="A0AAZ1XK19"/>
<organism evidence="3 4">
    <name type="scientific">Oreochromis aureus</name>
    <name type="common">Israeli tilapia</name>
    <name type="synonym">Chromis aureus</name>
    <dbReference type="NCBI Taxonomy" id="47969"/>
    <lineage>
        <taxon>Eukaryota</taxon>
        <taxon>Metazoa</taxon>
        <taxon>Chordata</taxon>
        <taxon>Craniata</taxon>
        <taxon>Vertebrata</taxon>
        <taxon>Euteleostomi</taxon>
        <taxon>Actinopterygii</taxon>
        <taxon>Neopterygii</taxon>
        <taxon>Teleostei</taxon>
        <taxon>Neoteleostei</taxon>
        <taxon>Acanthomorphata</taxon>
        <taxon>Ovalentaria</taxon>
        <taxon>Cichlomorphae</taxon>
        <taxon>Cichliformes</taxon>
        <taxon>Cichlidae</taxon>
        <taxon>African cichlids</taxon>
        <taxon>Pseudocrenilabrinae</taxon>
        <taxon>Oreochromini</taxon>
        <taxon>Oreochromis</taxon>
    </lineage>
</organism>
<sequence>MAKIVLAVIVAVASFMLVDSLTCNKCSFGLVGLCLSSSTETCSTNTSTCYTGTLAFPSLTSFKGFSSQGCQDNTLPCNATTNNTVLGVVSYNVTVTCCSTDKCNPAVNGAPSAKITLSAAIAAAVLASAWGSML</sequence>
<evidence type="ECO:0000256" key="1">
    <source>
        <dbReference type="SAM" id="SignalP"/>
    </source>
</evidence>
<evidence type="ECO:0000313" key="4">
    <source>
        <dbReference type="Proteomes" id="UP000472276"/>
    </source>
</evidence>
<feature type="chain" id="PRO_5044328669" description="UPAR/Ly6 domain-containing protein" evidence="1">
    <location>
        <begin position="21"/>
        <end position="134"/>
    </location>
</feature>
<feature type="signal peptide" evidence="1">
    <location>
        <begin position="1"/>
        <end position="20"/>
    </location>
</feature>
<name>A0AAZ1XK19_OREAU</name>
<dbReference type="SUPFAM" id="SSF57302">
    <property type="entry name" value="Snake toxin-like"/>
    <property type="match status" value="1"/>
</dbReference>
<dbReference type="InterPro" id="IPR016054">
    <property type="entry name" value="LY6_UPA_recep-like"/>
</dbReference>
<keyword evidence="4" id="KW-1185">Reference proteome</keyword>
<evidence type="ECO:0000259" key="2">
    <source>
        <dbReference type="Pfam" id="PF00021"/>
    </source>
</evidence>
<dbReference type="Gene3D" id="2.10.60.10">
    <property type="entry name" value="CD59"/>
    <property type="match status" value="1"/>
</dbReference>